<dbReference type="NCBIfam" id="TIGR02608">
    <property type="entry name" value="delta_60_rpt"/>
    <property type="match status" value="5"/>
</dbReference>
<dbReference type="Proteomes" id="UP000186736">
    <property type="component" value="Unassembled WGS sequence"/>
</dbReference>
<dbReference type="EMBL" id="MKZO01000040">
    <property type="protein sequence ID" value="OLS60701.1"/>
    <property type="molecule type" value="Genomic_DNA"/>
</dbReference>
<dbReference type="Pfam" id="PF17164">
    <property type="entry name" value="DUF5122"/>
    <property type="match status" value="2"/>
</dbReference>
<dbReference type="InterPro" id="IPR013431">
    <property type="entry name" value="Delta_60_rpt"/>
</dbReference>
<proteinExistence type="predicted"/>
<accession>A0A1Q9QZW7</accession>
<evidence type="ECO:0000313" key="1">
    <source>
        <dbReference type="EMBL" id="OLS60701.1"/>
    </source>
</evidence>
<evidence type="ECO:0000313" key="2">
    <source>
        <dbReference type="Proteomes" id="UP000186736"/>
    </source>
</evidence>
<protein>
    <recommendedName>
        <fullName evidence="3">Delta-60 repeat domain-containing protein</fullName>
    </recommendedName>
</protein>
<organism evidence="1 2">
    <name type="scientific">Pseudomonas putida</name>
    <name type="common">Arthrobacter siderocapsulatus</name>
    <dbReference type="NCBI Taxonomy" id="303"/>
    <lineage>
        <taxon>Bacteria</taxon>
        <taxon>Pseudomonadati</taxon>
        <taxon>Pseudomonadota</taxon>
        <taxon>Gammaproteobacteria</taxon>
        <taxon>Pseudomonadales</taxon>
        <taxon>Pseudomonadaceae</taxon>
        <taxon>Pseudomonas</taxon>
    </lineage>
</organism>
<gene>
    <name evidence="1" type="ORF">PSEMO_43770</name>
</gene>
<sequence length="378" mass="40667">MEVSLPGGNYGALIAVTPSRRIIAAGLSPGSSHSITLVRFDQRGALDPTFGVEGVAVIELSDALEHMLYHCVALPDERVVLIGTRKVSNMIAQDYFFSCVGADGALDGSFGSGGTTIIAPYNRVFHVFSATLQSDGKVLAHGEGVQWPEGYTANALMRLDHDGRPDPTFGEDGVHFVERGLRLPALVVRPDGRILMGGWSDSHAQVRGYDAAGQTDVSFGDGGVADLPVPGGESMTTESLALQADGRVIVQGQISPSDNDKRRSFVMKLRPHGERDHTFNRGEPLALSWTPGRAVLADAAGRVFALARDEYVDRAQLTVLTPDGFVEQPVFTLPFPGVEYHFPANQLLEHLPGTLLVNAQVIDPDTQVHRLMIARLLI</sequence>
<comment type="caution">
    <text evidence="1">The sequence shown here is derived from an EMBL/GenBank/DDBJ whole genome shotgun (WGS) entry which is preliminary data.</text>
</comment>
<reference evidence="1 2" key="1">
    <citation type="submission" date="2016-10" db="EMBL/GenBank/DDBJ databases">
        <title>Genome Sequence of Pseudomonas putida GM4FR.</title>
        <authorList>
            <person name="Poehlein A."/>
            <person name="Wemheuer F."/>
            <person name="Hollensteiner J."/>
            <person name="Wemheuer B."/>
        </authorList>
    </citation>
    <scope>NUCLEOTIDE SEQUENCE [LARGE SCALE GENOMIC DNA]</scope>
    <source>
        <strain evidence="1 2">GM4FR</strain>
    </source>
</reference>
<dbReference type="SUPFAM" id="SSF63829">
    <property type="entry name" value="Calcium-dependent phosphotriesterase"/>
    <property type="match status" value="1"/>
</dbReference>
<name>A0A1Q9QZW7_PSEPU</name>
<evidence type="ECO:0008006" key="3">
    <source>
        <dbReference type="Google" id="ProtNLM"/>
    </source>
</evidence>
<dbReference type="AlphaFoldDB" id="A0A1Q9QZW7"/>
<dbReference type="Gene3D" id="2.80.10.50">
    <property type="match status" value="1"/>
</dbReference>